<dbReference type="AlphaFoldDB" id="A0A4C1YM81"/>
<dbReference type="EMBL" id="BGZK01001249">
    <property type="protein sequence ID" value="GBP75445.1"/>
    <property type="molecule type" value="Genomic_DNA"/>
</dbReference>
<reference evidence="1 2" key="1">
    <citation type="journal article" date="2019" name="Commun. Biol.">
        <title>The bagworm genome reveals a unique fibroin gene that provides high tensile strength.</title>
        <authorList>
            <person name="Kono N."/>
            <person name="Nakamura H."/>
            <person name="Ohtoshi R."/>
            <person name="Tomita M."/>
            <person name="Numata K."/>
            <person name="Arakawa K."/>
        </authorList>
    </citation>
    <scope>NUCLEOTIDE SEQUENCE [LARGE SCALE GENOMIC DNA]</scope>
</reference>
<dbReference type="Proteomes" id="UP000299102">
    <property type="component" value="Unassembled WGS sequence"/>
</dbReference>
<proteinExistence type="predicted"/>
<comment type="caution">
    <text evidence="1">The sequence shown here is derived from an EMBL/GenBank/DDBJ whole genome shotgun (WGS) entry which is preliminary data.</text>
</comment>
<accession>A0A4C1YM81</accession>
<organism evidence="1 2">
    <name type="scientific">Eumeta variegata</name>
    <name type="common">Bagworm moth</name>
    <name type="synonym">Eumeta japonica</name>
    <dbReference type="NCBI Taxonomy" id="151549"/>
    <lineage>
        <taxon>Eukaryota</taxon>
        <taxon>Metazoa</taxon>
        <taxon>Ecdysozoa</taxon>
        <taxon>Arthropoda</taxon>
        <taxon>Hexapoda</taxon>
        <taxon>Insecta</taxon>
        <taxon>Pterygota</taxon>
        <taxon>Neoptera</taxon>
        <taxon>Endopterygota</taxon>
        <taxon>Lepidoptera</taxon>
        <taxon>Glossata</taxon>
        <taxon>Ditrysia</taxon>
        <taxon>Tineoidea</taxon>
        <taxon>Psychidae</taxon>
        <taxon>Oiketicinae</taxon>
        <taxon>Eumeta</taxon>
    </lineage>
</organism>
<keyword evidence="2" id="KW-1185">Reference proteome</keyword>
<evidence type="ECO:0000313" key="1">
    <source>
        <dbReference type="EMBL" id="GBP75445.1"/>
    </source>
</evidence>
<sequence length="87" mass="9912">MNRGHIAHKSINRCGKRPQNNFHELEITPWDSLSPRGPTYLVHSRFMVPRQSVLDCHAPEPVPNLTEQLSTTKPAVVVYPSKRVDDI</sequence>
<evidence type="ECO:0000313" key="2">
    <source>
        <dbReference type="Proteomes" id="UP000299102"/>
    </source>
</evidence>
<name>A0A4C1YM81_EUMVA</name>
<gene>
    <name evidence="1" type="ORF">EVAR_53257_1</name>
</gene>
<protein>
    <submittedName>
        <fullName evidence="1">Uncharacterized protein</fullName>
    </submittedName>
</protein>